<dbReference type="InterPro" id="IPR042269">
    <property type="entry name" value="Ser_carbopepase_S28_SKS"/>
</dbReference>
<proteinExistence type="inferred from homology"/>
<keyword evidence="7" id="KW-1185">Reference proteome</keyword>
<feature type="signal peptide" evidence="6">
    <location>
        <begin position="1"/>
        <end position="19"/>
    </location>
</feature>
<evidence type="ECO:0000256" key="1">
    <source>
        <dbReference type="ARBA" id="ARBA00011079"/>
    </source>
</evidence>
<dbReference type="Gene3D" id="3.40.50.1820">
    <property type="entry name" value="alpha/beta hydrolase"/>
    <property type="match status" value="1"/>
</dbReference>
<feature type="chain" id="PRO_5046962846" evidence="6">
    <location>
        <begin position="20"/>
        <end position="471"/>
    </location>
</feature>
<dbReference type="GO" id="GO:0070008">
    <property type="term" value="F:serine-type exopeptidase activity"/>
    <property type="evidence" value="ECO:0007669"/>
    <property type="project" value="InterPro"/>
</dbReference>
<dbReference type="SUPFAM" id="SSF53474">
    <property type="entry name" value="alpha/beta-Hydrolases"/>
    <property type="match status" value="1"/>
</dbReference>
<evidence type="ECO:0000256" key="3">
    <source>
        <dbReference type="ARBA" id="ARBA00022729"/>
    </source>
</evidence>
<dbReference type="GO" id="GO:0008239">
    <property type="term" value="F:dipeptidyl-peptidase activity"/>
    <property type="evidence" value="ECO:0007669"/>
    <property type="project" value="TreeGrafter"/>
</dbReference>
<protein>
    <submittedName>
        <fullName evidence="8">Serine protease K12H4.7</fullName>
    </submittedName>
</protein>
<dbReference type="Gene3D" id="1.20.120.980">
    <property type="entry name" value="Serine carboxypeptidase S28, SKS domain"/>
    <property type="match status" value="1"/>
</dbReference>
<evidence type="ECO:0000313" key="8">
    <source>
        <dbReference type="RefSeq" id="XP_016940142.3"/>
    </source>
</evidence>
<sequence>MKFWLGIALALLASSQTRGSTVERIFKRLHEEPPLPTSQNRADEVQTLWIEQKLDHFNESETRTWQMRYMLNDAHYKSGAPLFIYLGGEWEISPGRITGGHTYDMAVEHNALLAYTEHRYYGQSRPLPDLSNENIKYLTVNQSLADLAHFILTIKENYEGLSNSKVVIVGGSYSATMVTWFRRLYPDLVVGGWASSAPLFAKVNFVEYKEITGQSITQMGGADCYKRIENGIAEMETMIATKRGAEVKALLRLCEPFDVYSDLDVWTLFAYISDTFAGLVQSHSTGQIEGACQKIMAGSDDLSGVAGYLLESYGNARCYDFTYNFITGLMLDTSYNGNIMRQWTFQTCNEFGWYQTSGSSAQPFGTKFPLTYYTTMCVDLYGPQYGNEFINNQVDTTNQYFGGLTPGVENVYLSHGQLDPWRAMGIQDPDQATIIPEHAHCRDFESISSSDSAELKASKERIAELVREWVK</sequence>
<accession>A0AB39ZNZ3</accession>
<keyword evidence="3 6" id="KW-0732">Signal</keyword>
<gene>
    <name evidence="8" type="primary">LOC108017567</name>
</gene>
<organism evidence="7 8">
    <name type="scientific">Drosophila suzukii</name>
    <name type="common">Spotted-wing drosophila fruit fly</name>
    <dbReference type="NCBI Taxonomy" id="28584"/>
    <lineage>
        <taxon>Eukaryota</taxon>
        <taxon>Metazoa</taxon>
        <taxon>Ecdysozoa</taxon>
        <taxon>Arthropoda</taxon>
        <taxon>Hexapoda</taxon>
        <taxon>Insecta</taxon>
        <taxon>Pterygota</taxon>
        <taxon>Neoptera</taxon>
        <taxon>Endopterygota</taxon>
        <taxon>Diptera</taxon>
        <taxon>Brachycera</taxon>
        <taxon>Muscomorpha</taxon>
        <taxon>Ephydroidea</taxon>
        <taxon>Drosophilidae</taxon>
        <taxon>Drosophila</taxon>
        <taxon>Sophophora</taxon>
    </lineage>
</organism>
<dbReference type="Proteomes" id="UP001652628">
    <property type="component" value="Chromosome 3"/>
</dbReference>
<evidence type="ECO:0000256" key="5">
    <source>
        <dbReference type="ARBA" id="ARBA00023180"/>
    </source>
</evidence>
<keyword evidence="4" id="KW-0378">Hydrolase</keyword>
<dbReference type="InterPro" id="IPR008758">
    <property type="entry name" value="Peptidase_S28"/>
</dbReference>
<dbReference type="PANTHER" id="PTHR11010">
    <property type="entry name" value="PROTEASE S28 PRO-X CARBOXYPEPTIDASE-RELATED"/>
    <property type="match status" value="1"/>
</dbReference>
<dbReference type="AlphaFoldDB" id="A0AB39ZNZ3"/>
<dbReference type="Pfam" id="PF05577">
    <property type="entry name" value="Peptidase_S28"/>
    <property type="match status" value="1"/>
</dbReference>
<dbReference type="RefSeq" id="XP_016940142.3">
    <property type="nucleotide sequence ID" value="XM_017084653.4"/>
</dbReference>
<dbReference type="GeneID" id="108017567"/>
<reference evidence="8" key="1">
    <citation type="submission" date="2025-08" db="UniProtKB">
        <authorList>
            <consortium name="RefSeq"/>
        </authorList>
    </citation>
    <scope>IDENTIFICATION</scope>
</reference>
<evidence type="ECO:0000256" key="6">
    <source>
        <dbReference type="SAM" id="SignalP"/>
    </source>
</evidence>
<dbReference type="InterPro" id="IPR029058">
    <property type="entry name" value="AB_hydrolase_fold"/>
</dbReference>
<evidence type="ECO:0000313" key="7">
    <source>
        <dbReference type="Proteomes" id="UP001652628"/>
    </source>
</evidence>
<dbReference type="PANTHER" id="PTHR11010:SF5">
    <property type="entry name" value="RE36938P-RELATED"/>
    <property type="match status" value="1"/>
</dbReference>
<keyword evidence="2 8" id="KW-0645">Protease</keyword>
<name>A0AB39ZNZ3_DROSZ</name>
<dbReference type="GO" id="GO:0006508">
    <property type="term" value="P:proteolysis"/>
    <property type="evidence" value="ECO:0007669"/>
    <property type="project" value="UniProtKB-KW"/>
</dbReference>
<evidence type="ECO:0000256" key="2">
    <source>
        <dbReference type="ARBA" id="ARBA00022670"/>
    </source>
</evidence>
<comment type="similarity">
    <text evidence="1">Belongs to the peptidase S28 family.</text>
</comment>
<keyword evidence="5" id="KW-0325">Glycoprotein</keyword>
<evidence type="ECO:0000256" key="4">
    <source>
        <dbReference type="ARBA" id="ARBA00022801"/>
    </source>
</evidence>